<dbReference type="PANTHER" id="PTHR41795:SF1">
    <property type="entry name" value="EXOPOLYSACCHARIDE SYNTHESIS PROTEIN"/>
    <property type="match status" value="1"/>
</dbReference>
<evidence type="ECO:0000313" key="3">
    <source>
        <dbReference type="Proteomes" id="UP000244060"/>
    </source>
</evidence>
<protein>
    <recommendedName>
        <fullName evidence="4">Exopolysaccharide biosynthesis protein exod</fullName>
    </recommendedName>
</protein>
<gene>
    <name evidence="2" type="ORF">C8J28_11793</name>
</gene>
<dbReference type="OrthoDB" id="7949130at2"/>
<feature type="transmembrane region" description="Helical" evidence="1">
    <location>
        <begin position="119"/>
        <end position="141"/>
    </location>
</feature>
<sequence length="195" mass="21415">MAERTRALSDVLDELEGAVHDEDIAVQEIIERLGDRSFASLMLVFSLISTSPASAIPGITAFVAVVVFILTVQMILGRKSVWLPGFITRRRISSRMLCKGISWLRKPLRFIERFIGKRLAFLVHRPWLFLPLACILVLTLVMPFMEVIPASGSIASAAIALFAAGLLTRDGALVLVSLIPLSAVPFLIWQVGFGI</sequence>
<dbReference type="PANTHER" id="PTHR41795">
    <property type="entry name" value="EXOPOLYSACCHARIDE SYNTHESIS PROTEIN"/>
    <property type="match status" value="1"/>
</dbReference>
<feature type="transmembrane region" description="Helical" evidence="1">
    <location>
        <begin position="172"/>
        <end position="192"/>
    </location>
</feature>
<organism evidence="2 3">
    <name type="scientific">Cereibacter azotoformans</name>
    <dbReference type="NCBI Taxonomy" id="43057"/>
    <lineage>
        <taxon>Bacteria</taxon>
        <taxon>Pseudomonadati</taxon>
        <taxon>Pseudomonadota</taxon>
        <taxon>Alphaproteobacteria</taxon>
        <taxon>Rhodobacterales</taxon>
        <taxon>Paracoccaceae</taxon>
        <taxon>Cereibacter</taxon>
    </lineage>
</organism>
<keyword evidence="1" id="KW-1133">Transmembrane helix</keyword>
<comment type="caution">
    <text evidence="2">The sequence shown here is derived from an EMBL/GenBank/DDBJ whole genome shotgun (WGS) entry which is preliminary data.</text>
</comment>
<dbReference type="Pfam" id="PF06055">
    <property type="entry name" value="ExoD"/>
    <property type="match status" value="1"/>
</dbReference>
<dbReference type="AlphaFoldDB" id="A0A2T5JVW6"/>
<keyword evidence="1" id="KW-0812">Transmembrane</keyword>
<dbReference type="Proteomes" id="UP000244060">
    <property type="component" value="Unassembled WGS sequence"/>
</dbReference>
<name>A0A2T5JVW6_9RHOB</name>
<evidence type="ECO:0000313" key="2">
    <source>
        <dbReference type="EMBL" id="PTR14324.1"/>
    </source>
</evidence>
<evidence type="ECO:0000256" key="1">
    <source>
        <dbReference type="SAM" id="Phobius"/>
    </source>
</evidence>
<accession>A0A2T5JVW6</accession>
<feature type="transmembrane region" description="Helical" evidence="1">
    <location>
        <begin position="147"/>
        <end position="167"/>
    </location>
</feature>
<dbReference type="PIRSF" id="PIRSF033239">
    <property type="entry name" value="ExoD"/>
    <property type="match status" value="1"/>
</dbReference>
<keyword evidence="3" id="KW-1185">Reference proteome</keyword>
<evidence type="ECO:0008006" key="4">
    <source>
        <dbReference type="Google" id="ProtNLM"/>
    </source>
</evidence>
<keyword evidence="1" id="KW-0472">Membrane</keyword>
<proteinExistence type="predicted"/>
<reference evidence="2 3" key="1">
    <citation type="submission" date="2018-04" db="EMBL/GenBank/DDBJ databases">
        <title>Genomic Encyclopedia of Type Strains, Phase III (KMG-III): the genomes of soil and plant-associated and newly described type strains.</title>
        <authorList>
            <person name="Whitman W."/>
        </authorList>
    </citation>
    <scope>NUCLEOTIDE SEQUENCE [LARGE SCALE GENOMIC DNA]</scope>
    <source>
        <strain evidence="2 3">KA25</strain>
    </source>
</reference>
<dbReference type="EMBL" id="QAOT01000017">
    <property type="protein sequence ID" value="PTR14324.1"/>
    <property type="molecule type" value="Genomic_DNA"/>
</dbReference>
<dbReference type="InterPro" id="IPR010331">
    <property type="entry name" value="ExoD"/>
</dbReference>
<feature type="transmembrane region" description="Helical" evidence="1">
    <location>
        <begin position="55"/>
        <end position="76"/>
    </location>
</feature>
<dbReference type="RefSeq" id="WP_108221913.1">
    <property type="nucleotide sequence ID" value="NZ_QAOT01000017.1"/>
</dbReference>